<dbReference type="EMBL" id="UYRU01044982">
    <property type="protein sequence ID" value="VDK88279.1"/>
    <property type="molecule type" value="Genomic_DNA"/>
</dbReference>
<keyword evidence="4 6" id="KW-0472">Membrane</keyword>
<dbReference type="InterPro" id="IPR036259">
    <property type="entry name" value="MFS_trans_sf"/>
</dbReference>
<dbReference type="PANTHER" id="PTHR24064">
    <property type="entry name" value="SOLUTE CARRIER FAMILY 22 MEMBER"/>
    <property type="match status" value="1"/>
</dbReference>
<feature type="transmembrane region" description="Helical" evidence="6">
    <location>
        <begin position="68"/>
        <end position="92"/>
    </location>
</feature>
<reference evidence="7 8" key="1">
    <citation type="submission" date="2018-11" db="EMBL/GenBank/DDBJ databases">
        <authorList>
            <consortium name="Pathogen Informatics"/>
        </authorList>
    </citation>
    <scope>NUCLEOTIDE SEQUENCE [LARGE SCALE GENOMIC DNA]</scope>
</reference>
<evidence type="ECO:0000313" key="7">
    <source>
        <dbReference type="EMBL" id="VDK88279.1"/>
    </source>
</evidence>
<dbReference type="SUPFAM" id="SSF103473">
    <property type="entry name" value="MFS general substrate transporter"/>
    <property type="match status" value="1"/>
</dbReference>
<evidence type="ECO:0000256" key="5">
    <source>
        <dbReference type="SAM" id="MobiDB-lite"/>
    </source>
</evidence>
<evidence type="ECO:0000313" key="8">
    <source>
        <dbReference type="Proteomes" id="UP000281553"/>
    </source>
</evidence>
<comment type="subcellular location">
    <subcellularLocation>
        <location evidence="1">Membrane</location>
        <topology evidence="1">Multi-pass membrane protein</topology>
    </subcellularLocation>
</comment>
<sequence length="300" mass="33125">MIRRRENIANASKIHLLAGNVHTKGHDWGLVCSQTYMLRISQVMHMTGLFIGAPTCGKLADMYGRLKILYISLVLLSILSFAVAFAPGIYAFCGLTFLQGIACQGCGLTSYTVILESVGAKYRALGGILEQHQEPEAAWCFVNVFIALIEYICFERLEVPHDSAETSENYSPKAIFTNRTLLDKSPRWLLTKPDRRQHAFANLAYMARVNGRLDGLNSPETVARLSSPLHSEPSAEVNCDRSGRSSISQGSEPASEDSVSIPLVGTASDAVPLHVANEDTLTLLKHPLLRRWTLIFCLCW</sequence>
<dbReference type="OrthoDB" id="10021984at2759"/>
<keyword evidence="2 6" id="KW-0812">Transmembrane</keyword>
<accession>A0A3P6TY25</accession>
<dbReference type="Pfam" id="PF00083">
    <property type="entry name" value="Sugar_tr"/>
    <property type="match status" value="1"/>
</dbReference>
<feature type="region of interest" description="Disordered" evidence="5">
    <location>
        <begin position="225"/>
        <end position="259"/>
    </location>
</feature>
<name>A0A3P6TY25_DIBLA</name>
<dbReference type="Proteomes" id="UP000281553">
    <property type="component" value="Unassembled WGS sequence"/>
</dbReference>
<organism evidence="7 8">
    <name type="scientific">Dibothriocephalus latus</name>
    <name type="common">Fish tapeworm</name>
    <name type="synonym">Diphyllobothrium latum</name>
    <dbReference type="NCBI Taxonomy" id="60516"/>
    <lineage>
        <taxon>Eukaryota</taxon>
        <taxon>Metazoa</taxon>
        <taxon>Spiralia</taxon>
        <taxon>Lophotrochozoa</taxon>
        <taxon>Platyhelminthes</taxon>
        <taxon>Cestoda</taxon>
        <taxon>Eucestoda</taxon>
        <taxon>Diphyllobothriidea</taxon>
        <taxon>Diphyllobothriidae</taxon>
        <taxon>Dibothriocephalus</taxon>
    </lineage>
</organism>
<keyword evidence="8" id="KW-1185">Reference proteome</keyword>
<evidence type="ECO:0000256" key="6">
    <source>
        <dbReference type="SAM" id="Phobius"/>
    </source>
</evidence>
<dbReference type="GO" id="GO:0022857">
    <property type="term" value="F:transmembrane transporter activity"/>
    <property type="evidence" value="ECO:0007669"/>
    <property type="project" value="InterPro"/>
</dbReference>
<protein>
    <recommendedName>
        <fullName evidence="9">Major facilitator superfamily (MFS) profile domain-containing protein</fullName>
    </recommendedName>
</protein>
<dbReference type="InterPro" id="IPR005828">
    <property type="entry name" value="MFS_sugar_transport-like"/>
</dbReference>
<evidence type="ECO:0000256" key="2">
    <source>
        <dbReference type="ARBA" id="ARBA00022692"/>
    </source>
</evidence>
<evidence type="ECO:0008006" key="9">
    <source>
        <dbReference type="Google" id="ProtNLM"/>
    </source>
</evidence>
<dbReference type="AlphaFoldDB" id="A0A3P6TY25"/>
<dbReference type="Gene3D" id="1.20.1250.20">
    <property type="entry name" value="MFS general substrate transporter like domains"/>
    <property type="match status" value="1"/>
</dbReference>
<evidence type="ECO:0000256" key="3">
    <source>
        <dbReference type="ARBA" id="ARBA00022989"/>
    </source>
</evidence>
<proteinExistence type="predicted"/>
<gene>
    <name evidence="7" type="ORF">DILT_LOCUS4183</name>
</gene>
<evidence type="ECO:0000256" key="4">
    <source>
        <dbReference type="ARBA" id="ARBA00023136"/>
    </source>
</evidence>
<evidence type="ECO:0000256" key="1">
    <source>
        <dbReference type="ARBA" id="ARBA00004141"/>
    </source>
</evidence>
<keyword evidence="3 6" id="KW-1133">Transmembrane helix</keyword>
<dbReference type="GO" id="GO:0016020">
    <property type="term" value="C:membrane"/>
    <property type="evidence" value="ECO:0007669"/>
    <property type="project" value="UniProtKB-SubCell"/>
</dbReference>